<comment type="caution">
    <text evidence="2">The sequence shown here is derived from an EMBL/GenBank/DDBJ whole genome shotgun (WGS) entry which is preliminary data.</text>
</comment>
<accession>A0ABY2HLQ6</accession>
<organism evidence="2 3">
    <name type="scientific">Trichoderma ghanense</name>
    <dbReference type="NCBI Taxonomy" id="65468"/>
    <lineage>
        <taxon>Eukaryota</taxon>
        <taxon>Fungi</taxon>
        <taxon>Dikarya</taxon>
        <taxon>Ascomycota</taxon>
        <taxon>Pezizomycotina</taxon>
        <taxon>Sordariomycetes</taxon>
        <taxon>Hypocreomycetidae</taxon>
        <taxon>Hypocreales</taxon>
        <taxon>Hypocreaceae</taxon>
        <taxon>Trichoderma</taxon>
    </lineage>
</organism>
<sequence>MDARHEARQPNVRGQHQPSAGDMPHPERRDFLTRKHGVMMQVEIERPTLRTGEAPVKVEASEFSRAWMLLLTTGALYSNRDNLRCRAQLFTADRAANPLVSVEETPEQVVASILPHLHACSETGVET</sequence>
<evidence type="ECO:0000256" key="1">
    <source>
        <dbReference type="SAM" id="MobiDB-lite"/>
    </source>
</evidence>
<feature type="region of interest" description="Disordered" evidence="1">
    <location>
        <begin position="1"/>
        <end position="30"/>
    </location>
</feature>
<evidence type="ECO:0000313" key="3">
    <source>
        <dbReference type="Proteomes" id="UP001642720"/>
    </source>
</evidence>
<evidence type="ECO:0000313" key="2">
    <source>
        <dbReference type="EMBL" id="TFB07768.1"/>
    </source>
</evidence>
<name>A0ABY2HLQ6_9HYPO</name>
<dbReference type="RefSeq" id="XP_073563969.1">
    <property type="nucleotide sequence ID" value="XM_073698036.1"/>
</dbReference>
<protein>
    <submittedName>
        <fullName evidence="2">Uncharacterized protein</fullName>
    </submittedName>
</protein>
<reference evidence="2 3" key="1">
    <citation type="submission" date="2018-01" db="EMBL/GenBank/DDBJ databases">
        <title>Genome characterization of the sugarcane-associated fungus Trichoderma ghanense CCMA-1212 and their application in lignocelulose bioconversion.</title>
        <authorList>
            <person name="Steindorff A.S."/>
            <person name="Mendes T.D."/>
            <person name="Vilela E.S.D."/>
            <person name="Rodrigues D.S."/>
            <person name="Formighieri E.F."/>
            <person name="Melo I.S."/>
            <person name="Favaro L.C.L."/>
        </authorList>
    </citation>
    <scope>NUCLEOTIDE SEQUENCE [LARGE SCALE GENOMIC DNA]</scope>
    <source>
        <strain evidence="2 3">CCMA-1212</strain>
    </source>
</reference>
<dbReference type="EMBL" id="PPTA01000001">
    <property type="protein sequence ID" value="TFB07768.1"/>
    <property type="molecule type" value="Genomic_DNA"/>
</dbReference>
<proteinExistence type="predicted"/>
<dbReference type="GeneID" id="300572486"/>
<dbReference type="Proteomes" id="UP001642720">
    <property type="component" value="Unassembled WGS sequence"/>
</dbReference>
<keyword evidence="3" id="KW-1185">Reference proteome</keyword>
<gene>
    <name evidence="2" type="ORF">CCMA1212_000573</name>
</gene>